<comment type="caution">
    <text evidence="1">The sequence shown here is derived from an EMBL/GenBank/DDBJ whole genome shotgun (WGS) entry which is preliminary data.</text>
</comment>
<proteinExistence type="predicted"/>
<dbReference type="RefSeq" id="XP_043144680.1">
    <property type="nucleotide sequence ID" value="XM_043288745.1"/>
</dbReference>
<sequence length="330" mass="36264">MSGPQNATWDIGSTGGLVSLTMGALVAGMADRVQPYVFKACQQLGNTIPMCDATMEIIRNKVVPPPEKQKIKYLKAFVGFPTNDCASEFSQSQDGLRFLSLAAALLCSMEVSDAKLYLEALMIDAVSKAANDSSVFPKPQLLRDLLAALEPRCTAAGFSDLTLTWHSRIHHQASLAPLAFMNNTNESVALPDPDGIAKLIAAFRKLYRIGHAKAKRVIIRSSRCTAWVASFTEWCLGVSPEIYTSFGQHLWSEHHHGVCIIHFPANDVPTPTPSLGVQVDETIRSFEELMSDDAARMDCYVNLRWRGMPSINEYGEWLLQNNGLNSGSDK</sequence>
<dbReference type="AlphaFoldDB" id="A0A8E0QM51"/>
<evidence type="ECO:0000313" key="1">
    <source>
        <dbReference type="EMBL" id="GIC87414.1"/>
    </source>
</evidence>
<protein>
    <submittedName>
        <fullName evidence="1">Uncharacterized protein</fullName>
    </submittedName>
</protein>
<gene>
    <name evidence="1" type="ORF">Aud_003798</name>
</gene>
<dbReference type="Proteomes" id="UP000036893">
    <property type="component" value="Unassembled WGS sequence"/>
</dbReference>
<name>A0A8E0QM51_9EURO</name>
<organism evidence="1 2">
    <name type="scientific">Aspergillus udagawae</name>
    <dbReference type="NCBI Taxonomy" id="91492"/>
    <lineage>
        <taxon>Eukaryota</taxon>
        <taxon>Fungi</taxon>
        <taxon>Dikarya</taxon>
        <taxon>Ascomycota</taxon>
        <taxon>Pezizomycotina</taxon>
        <taxon>Eurotiomycetes</taxon>
        <taxon>Eurotiomycetidae</taxon>
        <taxon>Eurotiales</taxon>
        <taxon>Aspergillaceae</taxon>
        <taxon>Aspergillus</taxon>
        <taxon>Aspergillus subgen. Fumigati</taxon>
    </lineage>
</organism>
<dbReference type="GeneID" id="66991274"/>
<reference evidence="1" key="1">
    <citation type="journal article" date="2015" name="Genome Announc.">
        <title>Draft Genome Sequence of the Pathogenic Filamentous Fungus Aspergillus udagawae Strain IFM 46973T.</title>
        <authorList>
            <person name="Kusuya Y."/>
            <person name="Takahashi-Nakaguchi A."/>
            <person name="Takahashi H."/>
            <person name="Yaguchi T."/>
        </authorList>
    </citation>
    <scope>NUCLEOTIDE SEQUENCE</scope>
    <source>
        <strain evidence="1">IFM 46973</strain>
    </source>
</reference>
<reference evidence="1" key="2">
    <citation type="submission" date="2021-01" db="EMBL/GenBank/DDBJ databases">
        <title>Pan-genome distribution and transcriptional activeness of fungal secondary metabolism genes in Aspergillus section Fumigati.</title>
        <authorList>
            <person name="Takahashi H."/>
            <person name="Umemura M."/>
            <person name="Ninomiya A."/>
            <person name="Kusuya Y."/>
            <person name="Urayama S."/>
            <person name="Shimizu M."/>
            <person name="Watanabe A."/>
            <person name="Kamei K."/>
            <person name="Yaguchi T."/>
            <person name="Hagiwara D."/>
        </authorList>
    </citation>
    <scope>NUCLEOTIDE SEQUENCE</scope>
    <source>
        <strain evidence="1">IFM 46973</strain>
    </source>
</reference>
<accession>A0A8E0QM51</accession>
<evidence type="ECO:0000313" key="2">
    <source>
        <dbReference type="Proteomes" id="UP000036893"/>
    </source>
</evidence>
<dbReference type="EMBL" id="BBXM02000002">
    <property type="protein sequence ID" value="GIC87414.1"/>
    <property type="molecule type" value="Genomic_DNA"/>
</dbReference>